<evidence type="ECO:0000259" key="1">
    <source>
        <dbReference type="Pfam" id="PF13569"/>
    </source>
</evidence>
<reference evidence="3" key="1">
    <citation type="submission" date="2019-04" db="EMBL/GenBank/DDBJ databases">
        <title>Nocardioides xinjiangensis sp. nov.</title>
        <authorList>
            <person name="Liu S."/>
        </authorList>
    </citation>
    <scope>NUCLEOTIDE SEQUENCE [LARGE SCALE GENOMIC DNA]</scope>
    <source>
        <strain evidence="3">18</strain>
    </source>
</reference>
<gene>
    <name evidence="2" type="ORF">FAB82_18870</name>
</gene>
<evidence type="ECO:0000313" key="2">
    <source>
        <dbReference type="EMBL" id="THV38507.1"/>
    </source>
</evidence>
<dbReference type="Proteomes" id="UP000308760">
    <property type="component" value="Unassembled WGS sequence"/>
</dbReference>
<reference evidence="2 3" key="2">
    <citation type="submission" date="2019-05" db="EMBL/GenBank/DDBJ databases">
        <title>Glycomyces buryatensis sp. nov.</title>
        <authorList>
            <person name="Nikitina E."/>
        </authorList>
    </citation>
    <scope>NUCLEOTIDE SEQUENCE [LARGE SCALE GENOMIC DNA]</scope>
    <source>
        <strain evidence="2 3">18</strain>
    </source>
</reference>
<dbReference type="EMBL" id="STGY01000067">
    <property type="protein sequence ID" value="THV38507.1"/>
    <property type="molecule type" value="Genomic_DNA"/>
</dbReference>
<name>A0A4S8Q2T8_9ACTN</name>
<dbReference type="InterPro" id="IPR025406">
    <property type="entry name" value="DUF4132"/>
</dbReference>
<proteinExistence type="predicted"/>
<comment type="caution">
    <text evidence="2">The sequence shown here is derived from an EMBL/GenBank/DDBJ whole genome shotgun (WGS) entry which is preliminary data.</text>
</comment>
<evidence type="ECO:0000313" key="3">
    <source>
        <dbReference type="Proteomes" id="UP000308760"/>
    </source>
</evidence>
<feature type="domain" description="DUF4132" evidence="1">
    <location>
        <begin position="798"/>
        <end position="948"/>
    </location>
</feature>
<dbReference type="RefSeq" id="WP_136536090.1">
    <property type="nucleotide sequence ID" value="NZ_STGY01000067.1"/>
</dbReference>
<sequence>MKPDPTLPDEDRLAISQNWLRLVRPLRGRTKPREVKLDPEAGRERLASADQVHREFLALPLNHEYAAAALAFMDGESDVAGAATVLVLTATANPGEPLHKPRYRPVFDLLVAEHGLPFAMSAVAESLTLEKRTNETPGVAIIPLSHQNFWWSTARSEEDLICFRALLAAASDADYAAVVAELGTRRTDLIRRVVVSALLPGEKDWMDEVCVEAAATRPGSLPPLLAQSITTEKQLNTLGGVGKLPEPHHPHDYADLLVRFGTGALPLLLKRATWSSGDVANLRAIGALPSDAAMEFLVDNLDKRRVLNAAKESATRFPKRMLRAVASRVEGADADQRKRLAVIVHSHPILLDAALPELDAEIQSALEPLVDMGKQLPEAPSEMVPELLTAPPWREPLIKGRPTLVSGLTPPQIQEIRWDPDEQRDWAEPTPPYVGNIAHAEWKKRAESDPLLDGTAVIVMAFAPDEFAEPVMRRWRFGGYWCDPDYVRAALARFGSDLLEQVLAVARADVLHHRALLPIVSLDVARIMANALVWSRPTRPIARAWLERHAEDAAALLIPDALGEDRRAWRCAGEALRFLTIRRGPDLVCAAAEQYGDEAIAAIRELVDFDPLRPVGVRIPRTIPWATLPLLPQVALRGGEAALPDATIRQLLNVMAADAPDCRYAGTDHVLRSCDPTSLARFSWAVFEQWTEAGSPASGRWALTQLARFGDDETARRLASRALAWKRGEQDHRVLREFAVLAAIDGDVALRGVGRIVDRTECESLREAAVARFKATAKARGLSPDQLSDLLIPESGPDVKMAVEDLADRLERHMIDGHIWAMEDFHRSLVRQPLAWPLTRNLLWQAKIGRDWTSFRVAEDRTLSDVAEREVRFSARTLVRLAHPANLGAELDRWAEIFADYLVVQPIEQLSRPVLTFTEEELKTSRLTRFEGVEVDIEHVLELMSRGWRRDSSQHEWLPTGLAKRMRGTGYAILHLTPGIAGGTRASLPLQCLGIVTLSRIARFDVPKDPRPLREVDPVSVAEALADLARLGSHRSN</sequence>
<dbReference type="Pfam" id="PF13569">
    <property type="entry name" value="DUF4132"/>
    <property type="match status" value="1"/>
</dbReference>
<protein>
    <submittedName>
        <fullName evidence="2">DUF4132 domain-containing protein</fullName>
    </submittedName>
</protein>
<keyword evidence="3" id="KW-1185">Reference proteome</keyword>
<dbReference type="OrthoDB" id="9763697at2"/>
<organism evidence="2 3">
    <name type="scientific">Glycomyces buryatensis</name>
    <dbReference type="NCBI Taxonomy" id="2570927"/>
    <lineage>
        <taxon>Bacteria</taxon>
        <taxon>Bacillati</taxon>
        <taxon>Actinomycetota</taxon>
        <taxon>Actinomycetes</taxon>
        <taxon>Glycomycetales</taxon>
        <taxon>Glycomycetaceae</taxon>
        <taxon>Glycomyces</taxon>
    </lineage>
</organism>
<accession>A0A4S8Q2T8</accession>
<dbReference type="AlphaFoldDB" id="A0A4S8Q2T8"/>